<dbReference type="AlphaFoldDB" id="A0A8H3EYU4"/>
<gene>
    <name evidence="1" type="ORF">IMSHALPRED_002332</name>
</gene>
<protein>
    <submittedName>
        <fullName evidence="1">Uncharacterized protein</fullName>
    </submittedName>
</protein>
<dbReference type="EMBL" id="CAJPDT010000014">
    <property type="protein sequence ID" value="CAF9915072.1"/>
    <property type="molecule type" value="Genomic_DNA"/>
</dbReference>
<dbReference type="OrthoDB" id="5406688at2759"/>
<sequence length="272" mass="29617">MASKRKSVTFHEDVSMLYPKNLDGSSSPVPITTALATAQPSPELDPMYLTWLREATKTQYPFIVNGTFAEHVYRQNFDEHITEKNWKTRSVRYLTKEQALQKQKDRWAATPALAHKYGSLGWGSLYNEVSEEAWVTNYREIYRFDGSDEQLLSKIAEAFAQTKCAIAAEENASAQLALFEPSYKPPVDPDSGERQWVLFTQSGGVLTSPDFGPGGMDLAFRETAMPLCEEERAGGFGEGVEEGGEGKGYGGVVMGGGGGGGGGGRMFSAGLG</sequence>
<keyword evidence="2" id="KW-1185">Reference proteome</keyword>
<reference evidence="1" key="1">
    <citation type="submission" date="2021-03" db="EMBL/GenBank/DDBJ databases">
        <authorList>
            <person name="Tagirdzhanova G."/>
        </authorList>
    </citation>
    <scope>NUCLEOTIDE SEQUENCE</scope>
</reference>
<evidence type="ECO:0000313" key="2">
    <source>
        <dbReference type="Proteomes" id="UP000664534"/>
    </source>
</evidence>
<evidence type="ECO:0000313" key="1">
    <source>
        <dbReference type="EMBL" id="CAF9915072.1"/>
    </source>
</evidence>
<dbReference type="Proteomes" id="UP000664534">
    <property type="component" value="Unassembled WGS sequence"/>
</dbReference>
<proteinExistence type="predicted"/>
<comment type="caution">
    <text evidence="1">The sequence shown here is derived from an EMBL/GenBank/DDBJ whole genome shotgun (WGS) entry which is preliminary data.</text>
</comment>
<name>A0A8H3EYU4_9LECA</name>
<accession>A0A8H3EYU4</accession>
<organism evidence="1 2">
    <name type="scientific">Imshaugia aleurites</name>
    <dbReference type="NCBI Taxonomy" id="172621"/>
    <lineage>
        <taxon>Eukaryota</taxon>
        <taxon>Fungi</taxon>
        <taxon>Dikarya</taxon>
        <taxon>Ascomycota</taxon>
        <taxon>Pezizomycotina</taxon>
        <taxon>Lecanoromycetes</taxon>
        <taxon>OSLEUM clade</taxon>
        <taxon>Lecanoromycetidae</taxon>
        <taxon>Lecanorales</taxon>
        <taxon>Lecanorineae</taxon>
        <taxon>Parmeliaceae</taxon>
        <taxon>Imshaugia</taxon>
    </lineage>
</organism>